<feature type="domain" description="Fe-containing alcohol dehydrogenase-like C-terminal" evidence="5">
    <location>
        <begin position="190"/>
        <end position="398"/>
    </location>
</feature>
<dbReference type="FunFam" id="3.40.50.1970:FF:000003">
    <property type="entry name" value="Alcohol dehydrogenase, iron-containing"/>
    <property type="match status" value="1"/>
</dbReference>
<dbReference type="InterPro" id="IPR001670">
    <property type="entry name" value="ADH_Fe/GldA"/>
</dbReference>
<protein>
    <submittedName>
        <fullName evidence="6">Iron-containing alcohol dehydrogenase</fullName>
    </submittedName>
</protein>
<evidence type="ECO:0000313" key="7">
    <source>
        <dbReference type="Proteomes" id="UP000613011"/>
    </source>
</evidence>
<dbReference type="EMBL" id="JAEQNA010000003">
    <property type="protein sequence ID" value="MBL0420881.1"/>
    <property type="molecule type" value="Genomic_DNA"/>
</dbReference>
<name>A0A936ZQW8_9BURK</name>
<dbReference type="GO" id="GO:0046872">
    <property type="term" value="F:metal ion binding"/>
    <property type="evidence" value="ECO:0007669"/>
    <property type="project" value="InterPro"/>
</dbReference>
<dbReference type="Proteomes" id="UP000613011">
    <property type="component" value="Unassembled WGS sequence"/>
</dbReference>
<evidence type="ECO:0000313" key="6">
    <source>
        <dbReference type="EMBL" id="MBL0420881.1"/>
    </source>
</evidence>
<proteinExistence type="inferred from homology"/>
<dbReference type="InterPro" id="IPR039697">
    <property type="entry name" value="Alcohol_dehydrogenase_Fe"/>
</dbReference>
<dbReference type="Pfam" id="PF00465">
    <property type="entry name" value="Fe-ADH"/>
    <property type="match status" value="1"/>
</dbReference>
<accession>A0A936ZQW8</accession>
<dbReference type="AlphaFoldDB" id="A0A936ZQW8"/>
<dbReference type="PANTHER" id="PTHR11496">
    <property type="entry name" value="ALCOHOL DEHYDROGENASE"/>
    <property type="match status" value="1"/>
</dbReference>
<feature type="domain" description="Alcohol dehydrogenase iron-type/glycerol dehydrogenase GldA" evidence="4">
    <location>
        <begin position="11"/>
        <end position="179"/>
    </location>
</feature>
<comment type="cofactor">
    <cofactor evidence="1">
        <name>Fe cation</name>
        <dbReference type="ChEBI" id="CHEBI:24875"/>
    </cofactor>
</comment>
<comment type="caution">
    <text evidence="6">The sequence shown here is derived from an EMBL/GenBank/DDBJ whole genome shotgun (WGS) entry which is preliminary data.</text>
</comment>
<organism evidence="6 7">
    <name type="scientific">Ramlibacter aurantiacus</name>
    <dbReference type="NCBI Taxonomy" id="2801330"/>
    <lineage>
        <taxon>Bacteria</taxon>
        <taxon>Pseudomonadati</taxon>
        <taxon>Pseudomonadota</taxon>
        <taxon>Betaproteobacteria</taxon>
        <taxon>Burkholderiales</taxon>
        <taxon>Comamonadaceae</taxon>
        <taxon>Ramlibacter</taxon>
    </lineage>
</organism>
<dbReference type="RefSeq" id="WP_201683948.1">
    <property type="nucleotide sequence ID" value="NZ_JAEQNA010000003.1"/>
</dbReference>
<keyword evidence="7" id="KW-1185">Reference proteome</keyword>
<comment type="similarity">
    <text evidence="2">Belongs to the iron-containing alcohol dehydrogenase family.</text>
</comment>
<dbReference type="Pfam" id="PF25137">
    <property type="entry name" value="ADH_Fe_C"/>
    <property type="match status" value="1"/>
</dbReference>
<dbReference type="InterPro" id="IPR056798">
    <property type="entry name" value="ADH_Fe_C"/>
</dbReference>
<evidence type="ECO:0000256" key="2">
    <source>
        <dbReference type="ARBA" id="ARBA00007358"/>
    </source>
</evidence>
<dbReference type="Gene3D" id="1.20.1090.10">
    <property type="entry name" value="Dehydroquinate synthase-like - alpha domain"/>
    <property type="match status" value="1"/>
</dbReference>
<dbReference type="Gene3D" id="3.40.50.1970">
    <property type="match status" value="1"/>
</dbReference>
<evidence type="ECO:0000259" key="4">
    <source>
        <dbReference type="Pfam" id="PF00465"/>
    </source>
</evidence>
<dbReference type="PANTHER" id="PTHR11496:SF102">
    <property type="entry name" value="ALCOHOL DEHYDROGENASE 4"/>
    <property type="match status" value="1"/>
</dbReference>
<dbReference type="CDD" id="cd08191">
    <property type="entry name" value="Fe-ADH-like"/>
    <property type="match status" value="1"/>
</dbReference>
<evidence type="ECO:0000259" key="5">
    <source>
        <dbReference type="Pfam" id="PF25137"/>
    </source>
</evidence>
<dbReference type="GO" id="GO:0004022">
    <property type="term" value="F:alcohol dehydrogenase (NAD+) activity"/>
    <property type="evidence" value="ECO:0007669"/>
    <property type="project" value="TreeGrafter"/>
</dbReference>
<gene>
    <name evidence="6" type="ORF">JI739_11040</name>
</gene>
<sequence>MQSTFGLMRSPQAILFGPGQRHAVGRVARALGRRALVCTDQRLSTDPQFAALRQSLLDAGAEVLVYDGTQPELPMDGVLECVALARPFAPELVLGIGGGSCMDMAKLVSLLLAHPGTTLDDCYGEFKVPGPVLPVIAMPTTAGTGSEVTPVAVVADQRRDLKVGVSSPHLIPHTAICDPELTLSCPPRLTAWAGADALTHAIEAFTATRREPTPELGLERVFVGKNLLSDACALAAISALSRHLPRAVQDGSDLAARAGVMFGALQAGLAFGTAGTAAAHAIQYPVGAITHTAHAVGVAVLMPYVMAFNRPACTASFAQIAAAMGVHAASEAAAADAAIEAVAGLLQRIGIPSTLAELGLDPQRAAWVAEQSMLAARLVTNNPRPLDEAAMARIVQAALGGERQALSPP</sequence>
<keyword evidence="3" id="KW-0560">Oxidoreductase</keyword>
<dbReference type="SUPFAM" id="SSF56796">
    <property type="entry name" value="Dehydroquinate synthase-like"/>
    <property type="match status" value="1"/>
</dbReference>
<reference evidence="6" key="1">
    <citation type="submission" date="2021-01" db="EMBL/GenBank/DDBJ databases">
        <title>Ramlibacter sp. strain AW1 16S ribosomal RNA gene Genome sequencing and assembly.</title>
        <authorList>
            <person name="Kang M."/>
        </authorList>
    </citation>
    <scope>NUCLEOTIDE SEQUENCE</scope>
    <source>
        <strain evidence="6">AW1</strain>
    </source>
</reference>
<evidence type="ECO:0000256" key="1">
    <source>
        <dbReference type="ARBA" id="ARBA00001962"/>
    </source>
</evidence>
<evidence type="ECO:0000256" key="3">
    <source>
        <dbReference type="ARBA" id="ARBA00023002"/>
    </source>
</evidence>